<evidence type="ECO:0000256" key="8">
    <source>
        <dbReference type="ARBA" id="ARBA00023034"/>
    </source>
</evidence>
<organism evidence="14 15">
    <name type="scientific">Sphaeroforma arctica JP610</name>
    <dbReference type="NCBI Taxonomy" id="667725"/>
    <lineage>
        <taxon>Eukaryota</taxon>
        <taxon>Ichthyosporea</taxon>
        <taxon>Ichthyophonida</taxon>
        <taxon>Sphaeroforma</taxon>
    </lineage>
</organism>
<evidence type="ECO:0000259" key="13">
    <source>
        <dbReference type="Pfam" id="PF01217"/>
    </source>
</evidence>
<comment type="similarity">
    <text evidence="2 12">Belongs to the adaptor complexes small subunit family.</text>
</comment>
<dbReference type="PANTHER" id="PTHR11043:SF0">
    <property type="entry name" value="COATOMER SUBUNIT ZETA"/>
    <property type="match status" value="1"/>
</dbReference>
<dbReference type="GeneID" id="25907095"/>
<dbReference type="GO" id="GO:0006891">
    <property type="term" value="P:intra-Golgi vesicle-mediated transport"/>
    <property type="evidence" value="ECO:0007669"/>
    <property type="project" value="TreeGrafter"/>
</dbReference>
<evidence type="ECO:0000256" key="2">
    <source>
        <dbReference type="ARBA" id="ARBA00006972"/>
    </source>
</evidence>
<keyword evidence="9 12" id="KW-0472">Membrane</keyword>
<dbReference type="RefSeq" id="XP_014154970.1">
    <property type="nucleotide sequence ID" value="XM_014299495.1"/>
</dbReference>
<sequence length="173" mass="19489">MSLSLYSIKAVILMDNDGNRIIAKYYDDTFPTAKEQLVFEKSLFNKTCRQHSEIVMFDGLTTVYRSNVDLFFYIVGSSDENELMLMSVLSTFYDAVAILLRNQVEKRLVFDNLDAIFLVVDEMVDNGIVFEADGSIIASRAIVRGGEDISLAEQSISQAFQSARDQLVTTLLK</sequence>
<dbReference type="OrthoDB" id="10249988at2759"/>
<keyword evidence="6 12" id="KW-0931">ER-Golgi transport</keyword>
<evidence type="ECO:0000256" key="9">
    <source>
        <dbReference type="ARBA" id="ARBA00023136"/>
    </source>
</evidence>
<dbReference type="GO" id="GO:0006886">
    <property type="term" value="P:intracellular protein transport"/>
    <property type="evidence" value="ECO:0007669"/>
    <property type="project" value="TreeGrafter"/>
</dbReference>
<feature type="domain" description="AP complex mu/sigma subunit" evidence="13">
    <location>
        <begin position="8"/>
        <end position="137"/>
    </location>
</feature>
<name>A0A0L0FYQ1_9EUKA</name>
<keyword evidence="7 12" id="KW-0653">Protein transport</keyword>
<dbReference type="GO" id="GO:0000139">
    <property type="term" value="C:Golgi membrane"/>
    <property type="evidence" value="ECO:0007669"/>
    <property type="project" value="UniProtKB-SubCell"/>
</dbReference>
<dbReference type="Proteomes" id="UP000054560">
    <property type="component" value="Unassembled WGS sequence"/>
</dbReference>
<evidence type="ECO:0000256" key="4">
    <source>
        <dbReference type="ARBA" id="ARBA00022448"/>
    </source>
</evidence>
<dbReference type="SUPFAM" id="SSF64356">
    <property type="entry name" value="SNARE-like"/>
    <property type="match status" value="1"/>
</dbReference>
<dbReference type="FunFam" id="3.30.450.60:FF:000013">
    <property type="entry name" value="Coatomer subunit zeta"/>
    <property type="match status" value="1"/>
</dbReference>
<protein>
    <recommendedName>
        <fullName evidence="12">Coatomer subunit zeta</fullName>
    </recommendedName>
</protein>
<reference evidence="14 15" key="1">
    <citation type="submission" date="2011-02" db="EMBL/GenBank/DDBJ databases">
        <title>The Genome Sequence of Sphaeroforma arctica JP610.</title>
        <authorList>
            <consortium name="The Broad Institute Genome Sequencing Platform"/>
            <person name="Russ C."/>
            <person name="Cuomo C."/>
            <person name="Young S.K."/>
            <person name="Zeng Q."/>
            <person name="Gargeya S."/>
            <person name="Alvarado L."/>
            <person name="Berlin A."/>
            <person name="Chapman S.B."/>
            <person name="Chen Z."/>
            <person name="Freedman E."/>
            <person name="Gellesch M."/>
            <person name="Goldberg J."/>
            <person name="Griggs A."/>
            <person name="Gujja S."/>
            <person name="Heilman E."/>
            <person name="Heiman D."/>
            <person name="Howarth C."/>
            <person name="Mehta T."/>
            <person name="Neiman D."/>
            <person name="Pearson M."/>
            <person name="Roberts A."/>
            <person name="Saif S."/>
            <person name="Shea T."/>
            <person name="Shenoy N."/>
            <person name="Sisk P."/>
            <person name="Stolte C."/>
            <person name="Sykes S."/>
            <person name="White J."/>
            <person name="Yandava C."/>
            <person name="Burger G."/>
            <person name="Gray M.W."/>
            <person name="Holland P.W.H."/>
            <person name="King N."/>
            <person name="Lang F.B.F."/>
            <person name="Roger A.J."/>
            <person name="Ruiz-Trillo I."/>
            <person name="Haas B."/>
            <person name="Nusbaum C."/>
            <person name="Birren B."/>
        </authorList>
    </citation>
    <scope>NUCLEOTIDE SEQUENCE [LARGE SCALE GENOMIC DNA]</scope>
    <source>
        <strain evidence="14 15">JP610</strain>
    </source>
</reference>
<gene>
    <name evidence="14" type="ORF">SARC_06591</name>
</gene>
<dbReference type="eggNOG" id="KOG3343">
    <property type="taxonomic scope" value="Eukaryota"/>
</dbReference>
<keyword evidence="15" id="KW-1185">Reference proteome</keyword>
<dbReference type="GO" id="GO:0030126">
    <property type="term" value="C:COPI vesicle coat"/>
    <property type="evidence" value="ECO:0007669"/>
    <property type="project" value="UniProtKB-UniRule"/>
</dbReference>
<keyword evidence="10 12" id="KW-0968">Cytoplasmic vesicle</keyword>
<evidence type="ECO:0000256" key="7">
    <source>
        <dbReference type="ARBA" id="ARBA00022927"/>
    </source>
</evidence>
<keyword evidence="5 12" id="KW-0963">Cytoplasm</keyword>
<dbReference type="STRING" id="667725.A0A0L0FYQ1"/>
<evidence type="ECO:0000256" key="12">
    <source>
        <dbReference type="RuleBase" id="RU366053"/>
    </source>
</evidence>
<dbReference type="Gene3D" id="3.30.450.60">
    <property type="match status" value="1"/>
</dbReference>
<evidence type="ECO:0000256" key="11">
    <source>
        <dbReference type="ARBA" id="ARBA00045555"/>
    </source>
</evidence>
<dbReference type="Pfam" id="PF01217">
    <property type="entry name" value="Clat_adaptor_s"/>
    <property type="match status" value="1"/>
</dbReference>
<dbReference type="EMBL" id="KQ242072">
    <property type="protein sequence ID" value="KNC81068.1"/>
    <property type="molecule type" value="Genomic_DNA"/>
</dbReference>
<comment type="subcellular location">
    <subcellularLocation>
        <location evidence="12">Cytoplasm</location>
    </subcellularLocation>
    <subcellularLocation>
        <location evidence="1 12">Golgi apparatus membrane</location>
        <topology evidence="1 12">Peripheral membrane protein</topology>
        <orientation evidence="1 12">Cytoplasmic side</orientation>
    </subcellularLocation>
    <subcellularLocation>
        <location evidence="12">Cytoplasmic vesicle</location>
        <location evidence="12">COPI-coated vesicle membrane</location>
        <topology evidence="12">Peripheral membrane protein</topology>
        <orientation evidence="12">Cytoplasmic side</orientation>
    </subcellularLocation>
</comment>
<dbReference type="InterPro" id="IPR039652">
    <property type="entry name" value="Coatomer_zeta"/>
</dbReference>
<comment type="subunit">
    <text evidence="3 12">Oligomeric complex that consists of at least the alpha, beta, beta', gamma, delta, epsilon and zeta subunits.</text>
</comment>
<evidence type="ECO:0000256" key="3">
    <source>
        <dbReference type="ARBA" id="ARBA00011775"/>
    </source>
</evidence>
<evidence type="ECO:0000256" key="10">
    <source>
        <dbReference type="ARBA" id="ARBA00023329"/>
    </source>
</evidence>
<evidence type="ECO:0000256" key="1">
    <source>
        <dbReference type="ARBA" id="ARBA00004255"/>
    </source>
</evidence>
<evidence type="ECO:0000313" key="15">
    <source>
        <dbReference type="Proteomes" id="UP000054560"/>
    </source>
</evidence>
<dbReference type="PANTHER" id="PTHR11043">
    <property type="entry name" value="ZETA-COAT PROTEIN"/>
    <property type="match status" value="1"/>
</dbReference>
<dbReference type="InterPro" id="IPR011012">
    <property type="entry name" value="Longin-like_dom_sf"/>
</dbReference>
<proteinExistence type="inferred from homology"/>
<evidence type="ECO:0000256" key="5">
    <source>
        <dbReference type="ARBA" id="ARBA00022490"/>
    </source>
</evidence>
<dbReference type="InterPro" id="IPR022775">
    <property type="entry name" value="AP_mu_sigma_su"/>
</dbReference>
<evidence type="ECO:0000256" key="6">
    <source>
        <dbReference type="ARBA" id="ARBA00022892"/>
    </source>
</evidence>
<accession>A0A0L0FYQ1</accession>
<dbReference type="GO" id="GO:0006890">
    <property type="term" value="P:retrograde vesicle-mediated transport, Golgi to endoplasmic reticulum"/>
    <property type="evidence" value="ECO:0007669"/>
    <property type="project" value="UniProtKB-UniRule"/>
</dbReference>
<keyword evidence="4 12" id="KW-0813">Transport</keyword>
<comment type="function">
    <text evidence="11">The coatomer is a cytosolic protein complex that binds to dilysine motifs and reversibly associates with Golgi non-clathrin-coated vesicles, which further mediate biosynthetic protein transport from the ER, via the Golgi up to the trans Golgi network. Coatomer complex is required for budding from Golgi membranes, and is essential for the retrograde Golgi-to-ER transport of dilysine-tagged proteins. The zeta subunit may be involved in regulating the coat assembly and, hence, the rate of biosynthetic protein transport due to its association-dissociation properties with the coatomer complex.</text>
</comment>
<dbReference type="CDD" id="cd14829">
    <property type="entry name" value="Zeta-COP"/>
    <property type="match status" value="1"/>
</dbReference>
<dbReference type="AlphaFoldDB" id="A0A0L0FYQ1"/>
<evidence type="ECO:0000313" key="14">
    <source>
        <dbReference type="EMBL" id="KNC81068.1"/>
    </source>
</evidence>
<keyword evidence="8 12" id="KW-0333">Golgi apparatus</keyword>